<protein>
    <recommendedName>
        <fullName evidence="4">DDT domain-containing protein</fullName>
    </recommendedName>
</protein>
<evidence type="ECO:0000313" key="6">
    <source>
        <dbReference type="Proteomes" id="UP000095767"/>
    </source>
</evidence>
<reference evidence="5 6" key="1">
    <citation type="submission" date="2016-09" db="EMBL/GenBank/DDBJ databases">
        <title>The draft genome of Dichanthelium oligosanthes: A C3 panicoid grass species.</title>
        <authorList>
            <person name="Studer A.J."/>
            <person name="Schnable J.C."/>
            <person name="Brutnell T.P."/>
        </authorList>
    </citation>
    <scope>NUCLEOTIDE SEQUENCE [LARGE SCALE GENOMIC DNA]</scope>
    <source>
        <strain evidence="6">cv. Kellogg 1175</strain>
        <tissue evidence="5">Leaf</tissue>
    </source>
</reference>
<dbReference type="GO" id="GO:0005634">
    <property type="term" value="C:nucleus"/>
    <property type="evidence" value="ECO:0007669"/>
    <property type="project" value="UniProtKB-SubCell"/>
</dbReference>
<feature type="compositionally biased region" description="Polar residues" evidence="3">
    <location>
        <begin position="453"/>
        <end position="463"/>
    </location>
</feature>
<sequence length="622" mass="71937">MPLFNRKPFSLLESPKDLDSKEKVFQIRFTKEIFRDYQYPESSLYHMVANQFVVICPEASSQVAMQDFVPFACAVNLDCFTALISSDEKSTTGLHELVNKIYASLLEEVFEGVELHAKKDDSVVPCKILKILDSDGTKMCEVGWIRKDKTLINTSVIKAADLFYRRAPVSRNTLKIFIRDSTTQTIPWVIHENLAKKYGIPIDPPNDIMKRREREENGTIEDGRKKMKKVILAWLPDEGHAHVPIKYPIDDLLVRPNADDPALFKRPPLATDFRVPRCSVGDLLMVWDFCSSFGRVLNLSPFPLTDMENAICHKESNVLLVEIHAAMFHLLIKDKGNYFTVLQDKKRKLKLSLVTWAEYLCDFLEMTKIEELSSNIATVRRGYYGLIDTDIKLKILRELVEEAIKTSAIREKLSERLDQKQALNATKRESTRKDKEEQNLNTDIAMKNEENQTDAVQEGNGSVDQLAKGKEEKDKSNISRSKTEGKRHLVRHLETEIEKLSIRSCPLGKDRHCNRYWFFRREGRLFVESADSREWGYYSTKEELDALMGSLNVKGIRERALKRQLEKFYNKISNALEKRTKDILNKMLLEEGVLRRSTRVRAQPKDNPSMAFLKYVNKWKDN</sequence>
<organism evidence="5 6">
    <name type="scientific">Dichanthelium oligosanthes</name>
    <dbReference type="NCBI Taxonomy" id="888268"/>
    <lineage>
        <taxon>Eukaryota</taxon>
        <taxon>Viridiplantae</taxon>
        <taxon>Streptophyta</taxon>
        <taxon>Embryophyta</taxon>
        <taxon>Tracheophyta</taxon>
        <taxon>Spermatophyta</taxon>
        <taxon>Magnoliopsida</taxon>
        <taxon>Liliopsida</taxon>
        <taxon>Poales</taxon>
        <taxon>Poaceae</taxon>
        <taxon>PACMAD clade</taxon>
        <taxon>Panicoideae</taxon>
        <taxon>Panicodae</taxon>
        <taxon>Paniceae</taxon>
        <taxon>Dichantheliinae</taxon>
        <taxon>Dichanthelium</taxon>
    </lineage>
</organism>
<feature type="domain" description="DDT" evidence="4">
    <location>
        <begin position="277"/>
        <end position="337"/>
    </location>
</feature>
<dbReference type="PANTHER" id="PTHR15546">
    <property type="entry name" value="BROMODOMAIN ADJACENT TO ZINC FINGER DOMAIN, 2A"/>
    <property type="match status" value="1"/>
</dbReference>
<comment type="subcellular location">
    <subcellularLocation>
        <location evidence="1">Nucleus</location>
    </subcellularLocation>
</comment>
<dbReference type="EMBL" id="LWDX02039584">
    <property type="protein sequence ID" value="OEL24496.1"/>
    <property type="molecule type" value="Genomic_DNA"/>
</dbReference>
<dbReference type="STRING" id="888268.A0A1E5VH96"/>
<evidence type="ECO:0000256" key="3">
    <source>
        <dbReference type="SAM" id="MobiDB-lite"/>
    </source>
</evidence>
<feature type="compositionally biased region" description="Basic and acidic residues" evidence="3">
    <location>
        <begin position="467"/>
        <end position="487"/>
    </location>
</feature>
<dbReference type="Pfam" id="PF02791">
    <property type="entry name" value="DDT"/>
    <property type="match status" value="1"/>
</dbReference>
<feature type="compositionally biased region" description="Basic and acidic residues" evidence="3">
    <location>
        <begin position="426"/>
        <end position="438"/>
    </location>
</feature>
<accession>A0A1E5VH96</accession>
<keyword evidence="2" id="KW-0539">Nucleus</keyword>
<dbReference type="OrthoDB" id="332390at2759"/>
<dbReference type="Proteomes" id="UP000095767">
    <property type="component" value="Unassembled WGS sequence"/>
</dbReference>
<gene>
    <name evidence="5" type="ORF">BAE44_0014480</name>
</gene>
<dbReference type="InterPro" id="IPR053271">
    <property type="entry name" value="DDT_domain"/>
</dbReference>
<name>A0A1E5VH96_9POAL</name>
<dbReference type="AlphaFoldDB" id="A0A1E5VH96"/>
<evidence type="ECO:0000256" key="1">
    <source>
        <dbReference type="ARBA" id="ARBA00004123"/>
    </source>
</evidence>
<dbReference type="PANTHER" id="PTHR15546:SF8">
    <property type="entry name" value="OS02G0556900 PROTEIN"/>
    <property type="match status" value="1"/>
</dbReference>
<dbReference type="InterPro" id="IPR028941">
    <property type="entry name" value="WHIM2_dom"/>
</dbReference>
<evidence type="ECO:0000256" key="2">
    <source>
        <dbReference type="ARBA" id="ARBA00023242"/>
    </source>
</evidence>
<dbReference type="Pfam" id="PF15613">
    <property type="entry name" value="WSD"/>
    <property type="match status" value="1"/>
</dbReference>
<dbReference type="SMART" id="SM00571">
    <property type="entry name" value="DDT"/>
    <property type="match status" value="1"/>
</dbReference>
<dbReference type="PROSITE" id="PS50827">
    <property type="entry name" value="DDT"/>
    <property type="match status" value="1"/>
</dbReference>
<evidence type="ECO:0000259" key="4">
    <source>
        <dbReference type="PROSITE" id="PS50827"/>
    </source>
</evidence>
<proteinExistence type="predicted"/>
<keyword evidence="6" id="KW-1185">Reference proteome</keyword>
<feature type="region of interest" description="Disordered" evidence="3">
    <location>
        <begin position="421"/>
        <end position="487"/>
    </location>
</feature>
<comment type="caution">
    <text evidence="5">The sequence shown here is derived from an EMBL/GenBank/DDBJ whole genome shotgun (WGS) entry which is preliminary data.</text>
</comment>
<dbReference type="InterPro" id="IPR018501">
    <property type="entry name" value="DDT_dom"/>
</dbReference>
<evidence type="ECO:0000313" key="5">
    <source>
        <dbReference type="EMBL" id="OEL24496.1"/>
    </source>
</evidence>